<dbReference type="InterPro" id="IPR000719">
    <property type="entry name" value="Prot_kinase_dom"/>
</dbReference>
<dbReference type="InterPro" id="IPR008271">
    <property type="entry name" value="Ser/Thr_kinase_AS"/>
</dbReference>
<keyword evidence="1" id="KW-0808">Transferase</keyword>
<feature type="compositionally biased region" description="Gly residues" evidence="6">
    <location>
        <begin position="314"/>
        <end position="352"/>
    </location>
</feature>
<dbReference type="GO" id="GO:0004674">
    <property type="term" value="F:protein serine/threonine kinase activity"/>
    <property type="evidence" value="ECO:0007669"/>
    <property type="project" value="TreeGrafter"/>
</dbReference>
<evidence type="ECO:0000256" key="3">
    <source>
        <dbReference type="ARBA" id="ARBA00022777"/>
    </source>
</evidence>
<evidence type="ECO:0000256" key="5">
    <source>
        <dbReference type="PROSITE-ProRule" id="PRU10141"/>
    </source>
</evidence>
<gene>
    <name evidence="8" type="ORF">BIV57_07940</name>
</gene>
<feature type="region of interest" description="Disordered" evidence="6">
    <location>
        <begin position="295"/>
        <end position="358"/>
    </location>
</feature>
<comment type="caution">
    <text evidence="8">The sequence shown here is derived from an EMBL/GenBank/DDBJ whole genome shotgun (WGS) entry which is preliminary data.</text>
</comment>
<proteinExistence type="predicted"/>
<dbReference type="PANTHER" id="PTHR43289">
    <property type="entry name" value="MITOGEN-ACTIVATED PROTEIN KINASE KINASE KINASE 20-RELATED"/>
    <property type="match status" value="1"/>
</dbReference>
<name>A0A1J7BHH6_9ACTN</name>
<dbReference type="InterPro" id="IPR011009">
    <property type="entry name" value="Kinase-like_dom_sf"/>
</dbReference>
<reference evidence="8 9" key="1">
    <citation type="submission" date="2016-10" db="EMBL/GenBank/DDBJ databases">
        <title>Genome sequence of Streptomyces gilvigriseus MUSC 26.</title>
        <authorList>
            <person name="Lee L.-H."/>
            <person name="Ser H.-L."/>
        </authorList>
    </citation>
    <scope>NUCLEOTIDE SEQUENCE [LARGE SCALE GENOMIC DNA]</scope>
    <source>
        <strain evidence="8 9">MUSC 26</strain>
    </source>
</reference>
<accession>A0A1J7BHH6</accession>
<keyword evidence="2 5" id="KW-0547">Nucleotide-binding</keyword>
<dbReference type="InterPro" id="IPR011044">
    <property type="entry name" value="Quino_amine_DH_bsu"/>
</dbReference>
<evidence type="ECO:0000256" key="4">
    <source>
        <dbReference type="ARBA" id="ARBA00022840"/>
    </source>
</evidence>
<feature type="binding site" evidence="5">
    <location>
        <position position="43"/>
    </location>
    <ligand>
        <name>ATP</name>
        <dbReference type="ChEBI" id="CHEBI:30616"/>
    </ligand>
</feature>
<dbReference type="Gene3D" id="3.30.200.20">
    <property type="entry name" value="Phosphorylase Kinase, domain 1"/>
    <property type="match status" value="1"/>
</dbReference>
<dbReference type="PROSITE" id="PS00107">
    <property type="entry name" value="PROTEIN_KINASE_ATP"/>
    <property type="match status" value="1"/>
</dbReference>
<dbReference type="EMBL" id="MLCF01000034">
    <property type="protein sequence ID" value="OIV38037.1"/>
    <property type="molecule type" value="Genomic_DNA"/>
</dbReference>
<dbReference type="SUPFAM" id="SSF50969">
    <property type="entry name" value="YVTN repeat-like/Quinoprotein amine dehydrogenase"/>
    <property type="match status" value="1"/>
</dbReference>
<evidence type="ECO:0000313" key="9">
    <source>
        <dbReference type="Proteomes" id="UP000243342"/>
    </source>
</evidence>
<dbReference type="RefSeq" id="WP_071656004.1">
    <property type="nucleotide sequence ID" value="NZ_MLCF01000034.1"/>
</dbReference>
<dbReference type="PROSITE" id="PS50011">
    <property type="entry name" value="PROTEIN_KINASE_DOM"/>
    <property type="match status" value="1"/>
</dbReference>
<sequence>MEPLEPADPLTLGPYRLVARLGAGGMGRVYLARSGGGRTVAIKVVRAELAGDTAFRRRFAREAATARRVGGRCTAPVVDADPDAATPWLATEYVLGPPLDEAVARFGPLPEQSLRALGVGLAEALTDIHAAGLVHRDLKPSNVLMAVDGPKVIDFGIARALDEERLTSTGLVIGSPGFMSPEQASGAEVTPASDVFALGSVLVFAATGVLPFGDGPSAVQLYNVVHEPPELTGVPESLLPVIRACLTKDPAKRPQPASLAGEGGLAALLGESGGWLPGPLASSIASHAASIMDMDAPDAPDHFPQPVAATVREGGAGGAGGAAGAGSAGGAGTSGPGASGAGTTQVGGGPSGPGRPSRRKLLAAAIGGGAVVAGGAAWGITALVGGSGSPSTGPTRAPGQAPDADWRTTVPPASSAGRPVVSGGTVLLPVDPTAAPSSGAAVVAVDAASHRTLWKKPGSAISGQPVVGGGKTVLLRDGAQLRGYDARGGQQRLDDRPGAPWQVLAADATAAYLVVRAAGGAWSLTAVDLSTRRPRWTKPLPAGGAPGTGAAAALDGGSLVYASGTGYLTCRATADGGEAWHASGKLTSPAPMPVIADGTVYVRDGSNDPDSGTARLLRFPLRGPGTPTPLATAGDGDGGVSAPAATGGAVFVVAGRSLVAYDTASHQQKWSVDLVYGIDGQATVLAGSGTVYVAETGSLGIQAFDASSSKQLWTFRSGDASTASQNWTATLSGGRLYAVLGTALYRIPAK</sequence>
<dbReference type="InterPro" id="IPR017441">
    <property type="entry name" value="Protein_kinase_ATP_BS"/>
</dbReference>
<dbReference type="Gene3D" id="1.10.510.10">
    <property type="entry name" value="Transferase(Phosphotransferase) domain 1"/>
    <property type="match status" value="1"/>
</dbReference>
<dbReference type="Proteomes" id="UP000243342">
    <property type="component" value="Unassembled WGS sequence"/>
</dbReference>
<dbReference type="Pfam" id="PF00069">
    <property type="entry name" value="Pkinase"/>
    <property type="match status" value="1"/>
</dbReference>
<organism evidence="8 9">
    <name type="scientific">Mangrovactinospora gilvigrisea</name>
    <dbReference type="NCBI Taxonomy" id="1428644"/>
    <lineage>
        <taxon>Bacteria</taxon>
        <taxon>Bacillati</taxon>
        <taxon>Actinomycetota</taxon>
        <taxon>Actinomycetes</taxon>
        <taxon>Kitasatosporales</taxon>
        <taxon>Streptomycetaceae</taxon>
        <taxon>Mangrovactinospora</taxon>
    </lineage>
</organism>
<keyword evidence="9" id="KW-1185">Reference proteome</keyword>
<evidence type="ECO:0000256" key="2">
    <source>
        <dbReference type="ARBA" id="ARBA00022741"/>
    </source>
</evidence>
<dbReference type="InterPro" id="IPR002372">
    <property type="entry name" value="PQQ_rpt_dom"/>
</dbReference>
<dbReference type="SMART" id="SM00564">
    <property type="entry name" value="PQQ"/>
    <property type="match status" value="4"/>
</dbReference>
<dbReference type="Gene3D" id="2.130.10.10">
    <property type="entry name" value="YVTN repeat-like/Quinoprotein amine dehydrogenase"/>
    <property type="match status" value="2"/>
</dbReference>
<dbReference type="InterPro" id="IPR015943">
    <property type="entry name" value="WD40/YVTN_repeat-like_dom_sf"/>
</dbReference>
<evidence type="ECO:0000256" key="1">
    <source>
        <dbReference type="ARBA" id="ARBA00022679"/>
    </source>
</evidence>
<protein>
    <recommendedName>
        <fullName evidence="7">Protein kinase domain-containing protein</fullName>
    </recommendedName>
</protein>
<dbReference type="PROSITE" id="PS00108">
    <property type="entry name" value="PROTEIN_KINASE_ST"/>
    <property type="match status" value="1"/>
</dbReference>
<dbReference type="SMART" id="SM00220">
    <property type="entry name" value="S_TKc"/>
    <property type="match status" value="1"/>
</dbReference>
<dbReference type="CDD" id="cd14014">
    <property type="entry name" value="STKc_PknB_like"/>
    <property type="match status" value="1"/>
</dbReference>
<feature type="domain" description="Protein kinase" evidence="7">
    <location>
        <begin position="15"/>
        <end position="269"/>
    </location>
</feature>
<evidence type="ECO:0000256" key="6">
    <source>
        <dbReference type="SAM" id="MobiDB-lite"/>
    </source>
</evidence>
<dbReference type="Pfam" id="PF13360">
    <property type="entry name" value="PQQ_2"/>
    <property type="match status" value="2"/>
</dbReference>
<evidence type="ECO:0000313" key="8">
    <source>
        <dbReference type="EMBL" id="OIV38037.1"/>
    </source>
</evidence>
<dbReference type="PANTHER" id="PTHR43289:SF34">
    <property type="entry name" value="SERINE_THREONINE-PROTEIN KINASE YBDM-RELATED"/>
    <property type="match status" value="1"/>
</dbReference>
<evidence type="ECO:0000259" key="7">
    <source>
        <dbReference type="PROSITE" id="PS50011"/>
    </source>
</evidence>
<dbReference type="STRING" id="1428644.BIV57_07940"/>
<dbReference type="GO" id="GO:0005524">
    <property type="term" value="F:ATP binding"/>
    <property type="evidence" value="ECO:0007669"/>
    <property type="project" value="UniProtKB-UniRule"/>
</dbReference>
<dbReference type="AlphaFoldDB" id="A0A1J7BHH6"/>
<keyword evidence="3" id="KW-0418">Kinase</keyword>
<dbReference type="SUPFAM" id="SSF56112">
    <property type="entry name" value="Protein kinase-like (PK-like)"/>
    <property type="match status" value="1"/>
</dbReference>
<dbReference type="InterPro" id="IPR018391">
    <property type="entry name" value="PQQ_b-propeller_rpt"/>
</dbReference>
<keyword evidence="4 5" id="KW-0067">ATP-binding</keyword>